<dbReference type="InterPro" id="IPR002654">
    <property type="entry name" value="Glyco_trans_25"/>
</dbReference>
<dbReference type="OrthoDB" id="119742at2"/>
<dbReference type="EMBL" id="SMAJ01000011">
    <property type="protein sequence ID" value="TCT04893.1"/>
    <property type="molecule type" value="Genomic_DNA"/>
</dbReference>
<protein>
    <submittedName>
        <fullName evidence="5">Glycosyl transferase family 25</fullName>
    </submittedName>
</protein>
<dbReference type="GO" id="GO:0009103">
    <property type="term" value="P:lipopolysaccharide biosynthetic process"/>
    <property type="evidence" value="ECO:0007669"/>
    <property type="project" value="UniProtKB-KW"/>
</dbReference>
<dbReference type="CDD" id="cd06532">
    <property type="entry name" value="Glyco_transf_25"/>
    <property type="match status" value="1"/>
</dbReference>
<comment type="pathway">
    <text evidence="1">Bacterial outer membrane biogenesis; lipooligosaccharide biosynthesis.</text>
</comment>
<comment type="caution">
    <text evidence="5">The sequence shown here is derived from an EMBL/GenBank/DDBJ whole genome shotgun (WGS) entry which is preliminary data.</text>
</comment>
<dbReference type="UniPathway" id="UPA00501"/>
<dbReference type="Pfam" id="PF01755">
    <property type="entry name" value="Glyco_transf_25"/>
    <property type="match status" value="1"/>
</dbReference>
<evidence type="ECO:0000256" key="3">
    <source>
        <dbReference type="ARBA" id="ARBA00022985"/>
    </source>
</evidence>
<keyword evidence="5" id="KW-0808">Transferase</keyword>
<evidence type="ECO:0000256" key="1">
    <source>
        <dbReference type="ARBA" id="ARBA00005068"/>
    </source>
</evidence>
<reference evidence="5 6" key="1">
    <citation type="submission" date="2019-03" db="EMBL/GenBank/DDBJ databases">
        <title>Genomic Encyclopedia of Type Strains, Phase IV (KMG-IV): sequencing the most valuable type-strain genomes for metagenomic binning, comparative biology and taxonomic classification.</title>
        <authorList>
            <person name="Goeker M."/>
        </authorList>
    </citation>
    <scope>NUCLEOTIDE SEQUENCE [LARGE SCALE GENOMIC DNA]</scope>
    <source>
        <strain evidence="5 6">DSM 24591</strain>
    </source>
</reference>
<dbReference type="GO" id="GO:0016740">
    <property type="term" value="F:transferase activity"/>
    <property type="evidence" value="ECO:0007669"/>
    <property type="project" value="UniProtKB-KW"/>
</dbReference>
<dbReference type="AlphaFoldDB" id="A0A4R3LWD8"/>
<evidence type="ECO:0000256" key="2">
    <source>
        <dbReference type="ARBA" id="ARBA00005222"/>
    </source>
</evidence>
<accession>A0A4R3LWD8</accession>
<keyword evidence="6" id="KW-1185">Reference proteome</keyword>
<name>A0A4R3LWD8_9BURK</name>
<keyword evidence="3" id="KW-0448">Lipopolysaccharide biosynthesis</keyword>
<feature type="domain" description="Glycosyl transferase family 25" evidence="4">
    <location>
        <begin position="5"/>
        <end position="184"/>
    </location>
</feature>
<sequence length="254" mass="29269">MPALPIYVVSLSSASARRDFMRRQFAGLEVQYEFFDAINGAENPDYYLFKKYNDKKRAQRRGQGTPLRLSQLGCFASHYQLWEKCLSDDQAMIVLEDDAILLAPFMDFYERAAEFADKYGFVWIEPSNKNKDHKGLTLEQIGPFTVKKFSKGFSHTAGYLLAPAQAKKLLAHCTEWIYPVDDTIDRFYEHKVEAIGVDPICVRPDESFESAISSGESTYKRSPQDIMRREYSSLADTIKRSIHNAGFFIRHKMR</sequence>
<evidence type="ECO:0000259" key="4">
    <source>
        <dbReference type="Pfam" id="PF01755"/>
    </source>
</evidence>
<evidence type="ECO:0000313" key="6">
    <source>
        <dbReference type="Proteomes" id="UP000295525"/>
    </source>
</evidence>
<proteinExistence type="predicted"/>
<dbReference type="UniPathway" id="UPA00820"/>
<dbReference type="RefSeq" id="WP_132583709.1">
    <property type="nucleotide sequence ID" value="NZ_SMAJ01000011.1"/>
</dbReference>
<dbReference type="Proteomes" id="UP000295525">
    <property type="component" value="Unassembled WGS sequence"/>
</dbReference>
<comment type="pathway">
    <text evidence="2">Glycan metabolism; lacto-N-neotetraose biosynthesis.</text>
</comment>
<evidence type="ECO:0000313" key="5">
    <source>
        <dbReference type="EMBL" id="TCT04893.1"/>
    </source>
</evidence>
<organism evidence="5 6">
    <name type="scientific">Paralcaligenes ureilyticus</name>
    <dbReference type="NCBI Taxonomy" id="627131"/>
    <lineage>
        <taxon>Bacteria</taxon>
        <taxon>Pseudomonadati</taxon>
        <taxon>Pseudomonadota</taxon>
        <taxon>Betaproteobacteria</taxon>
        <taxon>Burkholderiales</taxon>
        <taxon>Alcaligenaceae</taxon>
        <taxon>Paralcaligenes</taxon>
    </lineage>
</organism>
<gene>
    <name evidence="5" type="ORF">EDC26_111110</name>
</gene>